<reference evidence="3 4" key="1">
    <citation type="submission" date="2020-04" db="EMBL/GenBank/DDBJ databases">
        <title>MicrobeNet Type strains.</title>
        <authorList>
            <person name="Nicholson A.C."/>
        </authorList>
    </citation>
    <scope>NUCLEOTIDE SEQUENCE [LARGE SCALE GENOMIC DNA]</scope>
    <source>
        <strain evidence="3 4">DSM 44113</strain>
    </source>
</reference>
<dbReference type="Pfam" id="PF12802">
    <property type="entry name" value="MarR_2"/>
    <property type="match status" value="1"/>
</dbReference>
<keyword evidence="4" id="KW-1185">Reference proteome</keyword>
<dbReference type="InterPro" id="IPR036388">
    <property type="entry name" value="WH-like_DNA-bd_sf"/>
</dbReference>
<proteinExistence type="inferred from homology"/>
<dbReference type="SUPFAM" id="SSF46785">
    <property type="entry name" value="Winged helix' DNA-binding domain"/>
    <property type="match status" value="1"/>
</dbReference>
<dbReference type="SUPFAM" id="SSF53067">
    <property type="entry name" value="Actin-like ATPase domain"/>
    <property type="match status" value="2"/>
</dbReference>
<evidence type="ECO:0000313" key="4">
    <source>
        <dbReference type="Proteomes" id="UP000582646"/>
    </source>
</evidence>
<gene>
    <name evidence="3" type="ORF">HF999_02145</name>
</gene>
<protein>
    <submittedName>
        <fullName evidence="3">ROK family transcriptional regulator</fullName>
    </submittedName>
</protein>
<dbReference type="RefSeq" id="WP_168544294.1">
    <property type="nucleotide sequence ID" value="NZ_BAAAKS010000025.1"/>
</dbReference>
<dbReference type="EMBL" id="JAAXOQ010000002">
    <property type="protein sequence ID" value="NKY17180.1"/>
    <property type="molecule type" value="Genomic_DNA"/>
</dbReference>
<comment type="similarity">
    <text evidence="1">Belongs to the ROK (NagC/XylR) family.</text>
</comment>
<comment type="caution">
    <text evidence="3">The sequence shown here is derived from an EMBL/GenBank/DDBJ whole genome shotgun (WGS) entry which is preliminary data.</text>
</comment>
<dbReference type="InterPro" id="IPR043129">
    <property type="entry name" value="ATPase_NBD"/>
</dbReference>
<dbReference type="GO" id="GO:0003700">
    <property type="term" value="F:DNA-binding transcription factor activity"/>
    <property type="evidence" value="ECO:0007669"/>
    <property type="project" value="InterPro"/>
</dbReference>
<dbReference type="AlphaFoldDB" id="A0A846WZL5"/>
<dbReference type="Gene3D" id="3.30.420.40">
    <property type="match status" value="2"/>
</dbReference>
<accession>A0A846WZL5</accession>
<evidence type="ECO:0000256" key="1">
    <source>
        <dbReference type="ARBA" id="ARBA00006479"/>
    </source>
</evidence>
<sequence>MPPERRDRFELRRNNLSAVLRSVADAGPLTRADLVTRTGLNRGTVIGLVADLVSRGLVDEVGSRQGDGAGRPTALLDIDQAHTAAITAEVGPTGVTLEASTLRGSPITGASAPITQRRDLVPARVVRRVADATRVMIGDLEASGYGCAGIVLTIPGALNSSRGLVHSAPSLGWENVHLGGLVQSAVGVESAPLMIERLGHLAAEAERGHGRENLVVLFADEGLGGGATVSGSSVLGAQGLGGEFAHIVVDPRGPRCSCGARGCLAAFVSIRALAERHSEALAPPPDSTPRLLADLVHAAAVRGHRGIIEDLRKQSVHLGLAVTTLVNIFDPDAVILGGWLGVLGEWLTPGVQAVLDERLAGPRRSVPVHPSTEPYGATRRGGARVLLDRLVHDPTVLPARRTMS</sequence>
<feature type="domain" description="HTH marR-type" evidence="2">
    <location>
        <begin position="18"/>
        <end position="64"/>
    </location>
</feature>
<dbReference type="InterPro" id="IPR000835">
    <property type="entry name" value="HTH_MarR-typ"/>
</dbReference>
<dbReference type="PANTHER" id="PTHR18964">
    <property type="entry name" value="ROK (REPRESSOR, ORF, KINASE) FAMILY"/>
    <property type="match status" value="1"/>
</dbReference>
<dbReference type="Pfam" id="PF00480">
    <property type="entry name" value="ROK"/>
    <property type="match status" value="1"/>
</dbReference>
<evidence type="ECO:0000313" key="3">
    <source>
        <dbReference type="EMBL" id="NKY17180.1"/>
    </source>
</evidence>
<dbReference type="Proteomes" id="UP000582646">
    <property type="component" value="Unassembled WGS sequence"/>
</dbReference>
<dbReference type="Gene3D" id="1.10.10.10">
    <property type="entry name" value="Winged helix-like DNA-binding domain superfamily/Winged helix DNA-binding domain"/>
    <property type="match status" value="1"/>
</dbReference>
<dbReference type="PANTHER" id="PTHR18964:SF149">
    <property type="entry name" value="BIFUNCTIONAL UDP-N-ACETYLGLUCOSAMINE 2-EPIMERASE_N-ACETYLMANNOSAMINE KINASE"/>
    <property type="match status" value="1"/>
</dbReference>
<dbReference type="InterPro" id="IPR036390">
    <property type="entry name" value="WH_DNA-bd_sf"/>
</dbReference>
<evidence type="ECO:0000259" key="2">
    <source>
        <dbReference type="Pfam" id="PF12802"/>
    </source>
</evidence>
<organism evidence="3 4">
    <name type="scientific">Tsukamurella spumae</name>
    <dbReference type="NCBI Taxonomy" id="44753"/>
    <lineage>
        <taxon>Bacteria</taxon>
        <taxon>Bacillati</taxon>
        <taxon>Actinomycetota</taxon>
        <taxon>Actinomycetes</taxon>
        <taxon>Mycobacteriales</taxon>
        <taxon>Tsukamurellaceae</taxon>
        <taxon>Tsukamurella</taxon>
    </lineage>
</organism>
<name>A0A846WZL5_9ACTN</name>
<dbReference type="InterPro" id="IPR000600">
    <property type="entry name" value="ROK"/>
</dbReference>